<keyword evidence="2" id="KW-1185">Reference proteome</keyword>
<evidence type="ECO:0000313" key="2">
    <source>
        <dbReference type="Proteomes" id="UP001057402"/>
    </source>
</evidence>
<dbReference type="EMBL" id="CM042889">
    <property type="protein sequence ID" value="KAI4320083.1"/>
    <property type="molecule type" value="Genomic_DNA"/>
</dbReference>
<comment type="caution">
    <text evidence="1">The sequence shown here is derived from an EMBL/GenBank/DDBJ whole genome shotgun (WGS) entry which is preliminary data.</text>
</comment>
<evidence type="ECO:0000313" key="1">
    <source>
        <dbReference type="EMBL" id="KAI4320083.1"/>
    </source>
</evidence>
<accession>A0ACB9M725</accession>
<reference evidence="2" key="1">
    <citation type="journal article" date="2023" name="Front. Plant Sci.">
        <title>Chromosomal-level genome assembly of Melastoma candidum provides insights into trichome evolution.</title>
        <authorList>
            <person name="Zhong Y."/>
            <person name="Wu W."/>
            <person name="Sun C."/>
            <person name="Zou P."/>
            <person name="Liu Y."/>
            <person name="Dai S."/>
            <person name="Zhou R."/>
        </authorList>
    </citation>
    <scope>NUCLEOTIDE SEQUENCE [LARGE SCALE GENOMIC DNA]</scope>
</reference>
<gene>
    <name evidence="1" type="ORF">MLD38_033598</name>
</gene>
<protein>
    <submittedName>
        <fullName evidence="1">Uncharacterized protein</fullName>
    </submittedName>
</protein>
<organism evidence="1 2">
    <name type="scientific">Melastoma candidum</name>
    <dbReference type="NCBI Taxonomy" id="119954"/>
    <lineage>
        <taxon>Eukaryota</taxon>
        <taxon>Viridiplantae</taxon>
        <taxon>Streptophyta</taxon>
        <taxon>Embryophyta</taxon>
        <taxon>Tracheophyta</taxon>
        <taxon>Spermatophyta</taxon>
        <taxon>Magnoliopsida</taxon>
        <taxon>eudicotyledons</taxon>
        <taxon>Gunneridae</taxon>
        <taxon>Pentapetalae</taxon>
        <taxon>rosids</taxon>
        <taxon>malvids</taxon>
        <taxon>Myrtales</taxon>
        <taxon>Melastomataceae</taxon>
        <taxon>Melastomatoideae</taxon>
        <taxon>Melastomateae</taxon>
        <taxon>Melastoma</taxon>
    </lineage>
</organism>
<proteinExistence type="predicted"/>
<dbReference type="Proteomes" id="UP001057402">
    <property type="component" value="Chromosome 10"/>
</dbReference>
<name>A0ACB9M725_9MYRT</name>
<sequence>MALHVPVLKYFGVFLLLTPFFLCESRPGFYPQFNNLTAVGNGEWSSAGATWYGSADGGGSDGGACGYGALVTQPPFGSMVTAVGPSLYNDGKECGACYQVKCDKSAHPACSGIPKTVGEESTLRDAGVLEISFSRVPCEYPGQSIAFRVDAGSNQFYFATIIEFEQGDGDLAGVDLAEATTGNEGWKPMQQSWGALWKLDGYGSALSPPFSIRLTTHSGNSIVAKDVIPANWQAGATYRSIVNFPG</sequence>